<feature type="transmembrane region" description="Helical" evidence="1">
    <location>
        <begin position="308"/>
        <end position="330"/>
    </location>
</feature>
<dbReference type="EMBL" id="MN738839">
    <property type="protein sequence ID" value="QHT39157.1"/>
    <property type="molecule type" value="Genomic_DNA"/>
</dbReference>
<organism evidence="2">
    <name type="scientific">viral metagenome</name>
    <dbReference type="NCBI Taxonomy" id="1070528"/>
    <lineage>
        <taxon>unclassified sequences</taxon>
        <taxon>metagenomes</taxon>
        <taxon>organismal metagenomes</taxon>
    </lineage>
</organism>
<sequence>MSTVNVDDIVNQKSVSGKKGFFKSLIDNPISLLRIGGIIIIIGAIIGLIINHQSFNDNSSTIYQNTDYSNKDLPSINPGFGRNYNGGGLDTLYDGLGGTDPLKNGKLDANINIDTEKYSCKFNVKYEGEDKKMVECLSGCYNGDENSKFCESYIYNDKIDGGKSLETLYDDAGGNESSRVPGQYTANINVSAGANYDRKDDISCGFSVEYEGTNRRLVTCNNTGCPEKCKSYEYINKVNRGNKGDTLLDDTYINRRNESIDKACQYCNNNQKCVNGECACIDGYEGEYCQKKIPGYKSSSSSTSNSKMVAFSIGYLFLLTLVIFLMIVLWDDNDKFVIPSIFFMGIYTLLMGYASKDWHWLVALWISEILVGIVAIINVVSSGGRWIKVFQLIFMIFYVGNFFIMNNLV</sequence>
<evidence type="ECO:0008006" key="3">
    <source>
        <dbReference type="Google" id="ProtNLM"/>
    </source>
</evidence>
<protein>
    <recommendedName>
        <fullName evidence="3">EGF-like domain-containing protein</fullName>
    </recommendedName>
</protein>
<keyword evidence="1" id="KW-1133">Transmembrane helix</keyword>
<feature type="transmembrane region" description="Helical" evidence="1">
    <location>
        <begin position="31"/>
        <end position="50"/>
    </location>
</feature>
<feature type="transmembrane region" description="Helical" evidence="1">
    <location>
        <begin position="360"/>
        <end position="380"/>
    </location>
</feature>
<dbReference type="AlphaFoldDB" id="A0A6C0FBC9"/>
<feature type="transmembrane region" description="Helical" evidence="1">
    <location>
        <begin position="386"/>
        <end position="404"/>
    </location>
</feature>
<accession>A0A6C0FBC9</accession>
<name>A0A6C0FBC9_9ZZZZ</name>
<proteinExistence type="predicted"/>
<evidence type="ECO:0000313" key="2">
    <source>
        <dbReference type="EMBL" id="QHT39157.1"/>
    </source>
</evidence>
<feature type="transmembrane region" description="Helical" evidence="1">
    <location>
        <begin position="336"/>
        <end position="353"/>
    </location>
</feature>
<reference evidence="2" key="1">
    <citation type="journal article" date="2020" name="Nature">
        <title>Giant virus diversity and host interactions through global metagenomics.</title>
        <authorList>
            <person name="Schulz F."/>
            <person name="Roux S."/>
            <person name="Paez-Espino D."/>
            <person name="Jungbluth S."/>
            <person name="Walsh D.A."/>
            <person name="Denef V.J."/>
            <person name="McMahon K.D."/>
            <person name="Konstantinidis K.T."/>
            <person name="Eloe-Fadrosh E.A."/>
            <person name="Kyrpides N.C."/>
            <person name="Woyke T."/>
        </authorList>
    </citation>
    <scope>NUCLEOTIDE SEQUENCE</scope>
    <source>
        <strain evidence="2">GVMAG-S-ERX556126-94</strain>
    </source>
</reference>
<evidence type="ECO:0000256" key="1">
    <source>
        <dbReference type="SAM" id="Phobius"/>
    </source>
</evidence>
<keyword evidence="1" id="KW-0472">Membrane</keyword>
<keyword evidence="1" id="KW-0812">Transmembrane</keyword>